<protein>
    <submittedName>
        <fullName evidence="1">Uncharacterized protein</fullName>
    </submittedName>
</protein>
<organism evidence="1">
    <name type="scientific">Staphylothermus marinus</name>
    <dbReference type="NCBI Taxonomy" id="2280"/>
    <lineage>
        <taxon>Archaea</taxon>
        <taxon>Thermoproteota</taxon>
        <taxon>Thermoprotei</taxon>
        <taxon>Desulfurococcales</taxon>
        <taxon>Desulfurococcaceae</taxon>
        <taxon>Staphylothermus</taxon>
    </lineage>
</organism>
<gene>
    <name evidence="1" type="ORF">ENU14_01515</name>
</gene>
<comment type="caution">
    <text evidence="1">The sequence shown here is derived from an EMBL/GenBank/DDBJ whole genome shotgun (WGS) entry which is preliminary data.</text>
</comment>
<name>A0A7C4D6K0_STAMA</name>
<reference evidence="1" key="1">
    <citation type="journal article" date="2020" name="mSystems">
        <title>Genome- and Community-Level Interaction Insights into Carbon Utilization and Element Cycling Functions of Hydrothermarchaeota in Hydrothermal Sediment.</title>
        <authorList>
            <person name="Zhou Z."/>
            <person name="Liu Y."/>
            <person name="Xu W."/>
            <person name="Pan J."/>
            <person name="Luo Z.H."/>
            <person name="Li M."/>
        </authorList>
    </citation>
    <scope>NUCLEOTIDE SEQUENCE [LARGE SCALE GENOMIC DNA]</scope>
    <source>
        <strain evidence="1">SpSt-642</strain>
    </source>
</reference>
<sequence>MIILFENSFKHAASFNDLNTSKLCIVRYEKPLTSVKQIVVEDLGYSREVLTRSESIKYMYSLAESYSHRFKLDENEYVFILNGSSGFDLGFSLYLINKICNTIRRPSILLIAEIPRLNTRIDVKARFISWLKTIFLHDIIVNNNGLMKIVLTDPDPPSQLVKYLVLLLSSSLSNDFKSLVHVKLKRFVLPLAEIYYLLQLFTLHGRFDYLIEDYKRVLFLIHRTLDKAPTDLWSVARKSTSLIRGSIYSYKKLIDLRDKLVKAMSDLVGLLIKNSKFTESVVDPRELVNKLLTSHSVSEIHNDIFNDERIVNYLNISSDLLVDTYTAGYLDKCSYTRFVLIGSDLSDRIPRGNNVVKVESIFNELSVFDLCSVSINSDCKYNTSYIPFSFIEAYTEASALNYEVLYPRELFILNTVIKPIDIHSVCLVNYNGFKKAVNEKCLFSGLKLLKNITESIG</sequence>
<dbReference type="EMBL" id="DTBJ01000015">
    <property type="protein sequence ID" value="HGM58255.1"/>
    <property type="molecule type" value="Genomic_DNA"/>
</dbReference>
<evidence type="ECO:0000313" key="1">
    <source>
        <dbReference type="EMBL" id="HGM58255.1"/>
    </source>
</evidence>
<proteinExistence type="predicted"/>
<dbReference type="AlphaFoldDB" id="A0A7C4D6K0"/>
<accession>A0A7C4D6K0</accession>